<keyword evidence="2" id="KW-1185">Reference proteome</keyword>
<reference evidence="2" key="2">
    <citation type="submission" date="2015-01" db="EMBL/GenBank/DDBJ databases">
        <title>Evolutionary Origins and Diversification of the Mycorrhizal Mutualists.</title>
        <authorList>
            <consortium name="DOE Joint Genome Institute"/>
            <consortium name="Mycorrhizal Genomics Consortium"/>
            <person name="Kohler A."/>
            <person name="Kuo A."/>
            <person name="Nagy L.G."/>
            <person name="Floudas D."/>
            <person name="Copeland A."/>
            <person name="Barry K.W."/>
            <person name="Cichocki N."/>
            <person name="Veneault-Fourrey C."/>
            <person name="LaButti K."/>
            <person name="Lindquist E.A."/>
            <person name="Lipzen A."/>
            <person name="Lundell T."/>
            <person name="Morin E."/>
            <person name="Murat C."/>
            <person name="Riley R."/>
            <person name="Ohm R."/>
            <person name="Sun H."/>
            <person name="Tunlid A."/>
            <person name="Henrissat B."/>
            <person name="Grigoriev I.V."/>
            <person name="Hibbett D.S."/>
            <person name="Martin F."/>
        </authorList>
    </citation>
    <scope>NUCLEOTIDE SEQUENCE [LARGE SCALE GENOMIC DNA]</scope>
    <source>
        <strain evidence="2">MAFF 305830</strain>
    </source>
</reference>
<protein>
    <submittedName>
        <fullName evidence="1">Uncharacterized protein</fullName>
    </submittedName>
</protein>
<dbReference type="EMBL" id="KN824286">
    <property type="protein sequence ID" value="KIM30067.1"/>
    <property type="molecule type" value="Genomic_DNA"/>
</dbReference>
<organism evidence="1 2">
    <name type="scientific">Serendipita vermifera MAFF 305830</name>
    <dbReference type="NCBI Taxonomy" id="933852"/>
    <lineage>
        <taxon>Eukaryota</taxon>
        <taxon>Fungi</taxon>
        <taxon>Dikarya</taxon>
        <taxon>Basidiomycota</taxon>
        <taxon>Agaricomycotina</taxon>
        <taxon>Agaricomycetes</taxon>
        <taxon>Sebacinales</taxon>
        <taxon>Serendipitaceae</taxon>
        <taxon>Serendipita</taxon>
    </lineage>
</organism>
<reference evidence="1 2" key="1">
    <citation type="submission" date="2014-04" db="EMBL/GenBank/DDBJ databases">
        <authorList>
            <consortium name="DOE Joint Genome Institute"/>
            <person name="Kuo A."/>
            <person name="Zuccaro A."/>
            <person name="Kohler A."/>
            <person name="Nagy L.G."/>
            <person name="Floudas D."/>
            <person name="Copeland A."/>
            <person name="Barry K.W."/>
            <person name="Cichocki N."/>
            <person name="Veneault-Fourrey C."/>
            <person name="LaButti K."/>
            <person name="Lindquist E.A."/>
            <person name="Lipzen A."/>
            <person name="Lundell T."/>
            <person name="Morin E."/>
            <person name="Murat C."/>
            <person name="Sun H."/>
            <person name="Tunlid A."/>
            <person name="Henrissat B."/>
            <person name="Grigoriev I.V."/>
            <person name="Hibbett D.S."/>
            <person name="Martin F."/>
            <person name="Nordberg H.P."/>
            <person name="Cantor M.N."/>
            <person name="Hua S.X."/>
        </authorList>
    </citation>
    <scope>NUCLEOTIDE SEQUENCE [LARGE SCALE GENOMIC DNA]</scope>
    <source>
        <strain evidence="1 2">MAFF 305830</strain>
    </source>
</reference>
<dbReference type="AlphaFoldDB" id="A0A0C2XM73"/>
<evidence type="ECO:0000313" key="1">
    <source>
        <dbReference type="EMBL" id="KIM30067.1"/>
    </source>
</evidence>
<name>A0A0C2XM73_SERVB</name>
<proteinExistence type="predicted"/>
<evidence type="ECO:0000313" key="2">
    <source>
        <dbReference type="Proteomes" id="UP000054097"/>
    </source>
</evidence>
<sequence length="205" mass="23329">MNFRSRAFLIHVVVEGKANGLMTTRMPSRSAGTALPRGIFQGTVFKLPRFMECGGNELYHIFGFFHSNTLVEKAGIETYLSYLPRSICVFPLPLSMSSPQQHRPTSPRRRHNPLTNTQLLSQAMERQHFKNFQWIPSECVDKTGRVWHLATFNLCGQPLDTPKTWQTTAKAAREDTAFYALPIVTAAMQQLEFQARTASSMYPHH</sequence>
<dbReference type="HOGENOM" id="CLU_1338229_0_0_1"/>
<gene>
    <name evidence="1" type="ORF">M408DRAFT_100678</name>
</gene>
<dbReference type="Proteomes" id="UP000054097">
    <property type="component" value="Unassembled WGS sequence"/>
</dbReference>
<accession>A0A0C2XM73</accession>